<keyword evidence="1" id="KW-0472">Membrane</keyword>
<organism evidence="3">
    <name type="scientific">mine drainage metagenome</name>
    <dbReference type="NCBI Taxonomy" id="410659"/>
    <lineage>
        <taxon>unclassified sequences</taxon>
        <taxon>metagenomes</taxon>
        <taxon>ecological metagenomes</taxon>
    </lineage>
</organism>
<dbReference type="Pfam" id="PF07690">
    <property type="entry name" value="MFS_1"/>
    <property type="match status" value="1"/>
</dbReference>
<dbReference type="PANTHER" id="PTHR23534">
    <property type="entry name" value="MFS PERMEASE"/>
    <property type="match status" value="1"/>
</dbReference>
<dbReference type="SUPFAM" id="SSF103473">
    <property type="entry name" value="MFS general substrate transporter"/>
    <property type="match status" value="1"/>
</dbReference>
<accession>A0A1J5QF00</accession>
<feature type="transmembrane region" description="Helical" evidence="1">
    <location>
        <begin position="170"/>
        <end position="188"/>
    </location>
</feature>
<keyword evidence="1" id="KW-1133">Transmembrane helix</keyword>
<feature type="transmembrane region" description="Helical" evidence="1">
    <location>
        <begin position="259"/>
        <end position="276"/>
    </location>
</feature>
<feature type="transmembrane region" description="Helical" evidence="1">
    <location>
        <begin position="12"/>
        <end position="29"/>
    </location>
</feature>
<feature type="domain" description="Major facilitator superfamily (MFS) profile" evidence="2">
    <location>
        <begin position="104"/>
        <end position="300"/>
    </location>
</feature>
<dbReference type="PANTHER" id="PTHR23534:SF1">
    <property type="entry name" value="MAJOR FACILITATOR SUPERFAMILY PROTEIN"/>
    <property type="match status" value="1"/>
</dbReference>
<protein>
    <submittedName>
        <fullName evidence="3">Multidrug efflux system protein MdtL</fullName>
    </submittedName>
</protein>
<dbReference type="PROSITE" id="PS50850">
    <property type="entry name" value="MFS"/>
    <property type="match status" value="1"/>
</dbReference>
<dbReference type="GO" id="GO:0022857">
    <property type="term" value="F:transmembrane transporter activity"/>
    <property type="evidence" value="ECO:0007669"/>
    <property type="project" value="InterPro"/>
</dbReference>
<evidence type="ECO:0000256" key="1">
    <source>
        <dbReference type="SAM" id="Phobius"/>
    </source>
</evidence>
<name>A0A1J5QF00_9ZZZZ</name>
<reference evidence="3" key="1">
    <citation type="submission" date="2016-10" db="EMBL/GenBank/DDBJ databases">
        <title>Sequence of Gallionella enrichment culture.</title>
        <authorList>
            <person name="Poehlein A."/>
            <person name="Muehling M."/>
            <person name="Daniel R."/>
        </authorList>
    </citation>
    <scope>NUCLEOTIDE SEQUENCE</scope>
</reference>
<evidence type="ECO:0000259" key="2">
    <source>
        <dbReference type="PROSITE" id="PS50850"/>
    </source>
</evidence>
<evidence type="ECO:0000313" key="3">
    <source>
        <dbReference type="EMBL" id="OIQ76099.1"/>
    </source>
</evidence>
<sequence>MDLFDRARSLSLVVWVGTLGAVLGPNLGIPGRAVETRLGLPALSGAFVIGAVLLTVTAATVWFRMRPDPLAVAAEHRDTAPATGPAPSPVNLRRALGEIRQVPDARFALAALVLAHVAMVSVMTMTPVSLAMHGHSITIVGITISVHVLGMYAFAPLVGWAADRFGRMPVILAGQGVLVLSAVLNVAAPSSAGVVVVGLFLLGLGWSIVTVPASTMLSQSVPAASRPLVQGAGDSAMNAAAAIGAIGSGAIMVALGFAWLAGISGALVIPVLWLAVRRSRAAQRRSGTGSGSVALRRREA</sequence>
<proteinExistence type="predicted"/>
<feature type="transmembrane region" description="Helical" evidence="1">
    <location>
        <begin position="41"/>
        <end position="63"/>
    </location>
</feature>
<comment type="caution">
    <text evidence="3">The sequence shown here is derived from an EMBL/GenBank/DDBJ whole genome shotgun (WGS) entry which is preliminary data.</text>
</comment>
<keyword evidence="1" id="KW-0812">Transmembrane</keyword>
<dbReference type="InterPro" id="IPR036259">
    <property type="entry name" value="MFS_trans_sf"/>
</dbReference>
<dbReference type="AlphaFoldDB" id="A0A1J5QF00"/>
<feature type="transmembrane region" description="Helical" evidence="1">
    <location>
        <begin position="137"/>
        <end position="158"/>
    </location>
</feature>
<dbReference type="InterPro" id="IPR020846">
    <property type="entry name" value="MFS_dom"/>
</dbReference>
<dbReference type="InterPro" id="IPR011701">
    <property type="entry name" value="MFS"/>
</dbReference>
<feature type="transmembrane region" description="Helical" evidence="1">
    <location>
        <begin position="107"/>
        <end position="125"/>
    </location>
</feature>
<dbReference type="Gene3D" id="1.20.1250.20">
    <property type="entry name" value="MFS general substrate transporter like domains"/>
    <property type="match status" value="1"/>
</dbReference>
<dbReference type="EMBL" id="MLJW01001967">
    <property type="protein sequence ID" value="OIQ76099.1"/>
    <property type="molecule type" value="Genomic_DNA"/>
</dbReference>
<gene>
    <name evidence="3" type="ORF">GALL_422290</name>
</gene>
<feature type="transmembrane region" description="Helical" evidence="1">
    <location>
        <begin position="194"/>
        <end position="214"/>
    </location>
</feature>